<gene>
    <name evidence="2" type="ORF">SAMN04490248_1693</name>
</gene>
<dbReference type="RefSeq" id="WP_175483343.1">
    <property type="nucleotide sequence ID" value="NZ_FODS01000069.1"/>
</dbReference>
<dbReference type="AlphaFoldDB" id="A0A1H8WIZ1"/>
<dbReference type="InterPro" id="IPR036365">
    <property type="entry name" value="PGBD-like_sf"/>
</dbReference>
<dbReference type="Pfam" id="PF01471">
    <property type="entry name" value="PG_binding_1"/>
    <property type="match status" value="1"/>
</dbReference>
<evidence type="ECO:0000313" key="2">
    <source>
        <dbReference type="EMBL" id="SEP27654.1"/>
    </source>
</evidence>
<organism evidence="2 3">
    <name type="scientific">Salinihabitans flavidus</name>
    <dbReference type="NCBI Taxonomy" id="569882"/>
    <lineage>
        <taxon>Bacteria</taxon>
        <taxon>Pseudomonadati</taxon>
        <taxon>Pseudomonadota</taxon>
        <taxon>Alphaproteobacteria</taxon>
        <taxon>Rhodobacterales</taxon>
        <taxon>Roseobacteraceae</taxon>
        <taxon>Salinihabitans</taxon>
    </lineage>
</organism>
<evidence type="ECO:0000313" key="3">
    <source>
        <dbReference type="Proteomes" id="UP000198893"/>
    </source>
</evidence>
<dbReference type="InterPro" id="IPR036366">
    <property type="entry name" value="PGBDSf"/>
</dbReference>
<dbReference type="InterPro" id="IPR002477">
    <property type="entry name" value="Peptidoglycan-bd-like"/>
</dbReference>
<feature type="domain" description="Peptidoglycan binding-like" evidence="1">
    <location>
        <begin position="6"/>
        <end position="58"/>
    </location>
</feature>
<dbReference type="Proteomes" id="UP000198893">
    <property type="component" value="Unassembled WGS sequence"/>
</dbReference>
<accession>A0A1H8WIZ1</accession>
<protein>
    <submittedName>
        <fullName evidence="2">TIGR02594 family protein</fullName>
    </submittedName>
</protein>
<name>A0A1H8WIZ1_9RHOB</name>
<proteinExistence type="predicted"/>
<dbReference type="Gene3D" id="1.10.101.10">
    <property type="entry name" value="PGBD-like superfamily/PGBD"/>
    <property type="match status" value="1"/>
</dbReference>
<sequence>MTSQSYDVRWLQRALASLGHYSGAIDGIAGPKTRAAIVAFKRAEGLRARPYIGPITLSRLRDAVDEPAPDRVGPESAPEPPWLVEISKYLGLHEVRDNAALRDWLRSDGATLGDPAQLPWCGDAAATALRKALPEEPFPPKLARNPYWARNFADLGIRCGHVYGAIIVFSRGKGGHVGFAIGRDPDRRRYLVRGGNQGDEVRDSWMAESRLLALRWPRSWPTAHQRALPRYDASGAVLSVNEA</sequence>
<reference evidence="2 3" key="1">
    <citation type="submission" date="2016-10" db="EMBL/GenBank/DDBJ databases">
        <authorList>
            <person name="de Groot N.N."/>
        </authorList>
    </citation>
    <scope>NUCLEOTIDE SEQUENCE [LARGE SCALE GENOMIC DNA]</scope>
    <source>
        <strain evidence="2 3">DSM 27842</strain>
    </source>
</reference>
<evidence type="ECO:0000259" key="1">
    <source>
        <dbReference type="Pfam" id="PF01471"/>
    </source>
</evidence>
<dbReference type="EMBL" id="FODS01000069">
    <property type="protein sequence ID" value="SEP27654.1"/>
    <property type="molecule type" value="Genomic_DNA"/>
</dbReference>
<keyword evidence="3" id="KW-1185">Reference proteome</keyword>
<dbReference type="SUPFAM" id="SSF47090">
    <property type="entry name" value="PGBD-like"/>
    <property type="match status" value="1"/>
</dbReference>
<dbReference type="STRING" id="569882.SAMN04490248_1693"/>